<dbReference type="Proteomes" id="UP000289738">
    <property type="component" value="Chromosome B03"/>
</dbReference>
<evidence type="ECO:0000313" key="2">
    <source>
        <dbReference type="EMBL" id="RYR22136.1"/>
    </source>
</evidence>
<evidence type="ECO:0000313" key="3">
    <source>
        <dbReference type="Proteomes" id="UP000289738"/>
    </source>
</evidence>
<dbReference type="InterPro" id="IPR027417">
    <property type="entry name" value="P-loop_NTPase"/>
</dbReference>
<dbReference type="SUPFAM" id="SSF52540">
    <property type="entry name" value="P-loop containing nucleoside triphosphate hydrolases"/>
    <property type="match status" value="1"/>
</dbReference>
<organism evidence="2 3">
    <name type="scientific">Arachis hypogaea</name>
    <name type="common">Peanut</name>
    <dbReference type="NCBI Taxonomy" id="3818"/>
    <lineage>
        <taxon>Eukaryota</taxon>
        <taxon>Viridiplantae</taxon>
        <taxon>Streptophyta</taxon>
        <taxon>Embryophyta</taxon>
        <taxon>Tracheophyta</taxon>
        <taxon>Spermatophyta</taxon>
        <taxon>Magnoliopsida</taxon>
        <taxon>eudicotyledons</taxon>
        <taxon>Gunneridae</taxon>
        <taxon>Pentapetalae</taxon>
        <taxon>rosids</taxon>
        <taxon>fabids</taxon>
        <taxon>Fabales</taxon>
        <taxon>Fabaceae</taxon>
        <taxon>Papilionoideae</taxon>
        <taxon>50 kb inversion clade</taxon>
        <taxon>dalbergioids sensu lato</taxon>
        <taxon>Dalbergieae</taxon>
        <taxon>Pterocarpus clade</taxon>
        <taxon>Arachis</taxon>
    </lineage>
</organism>
<dbReference type="STRING" id="3818.A0A445A6U1"/>
<accession>A0A445A6U1</accession>
<evidence type="ECO:0000259" key="1">
    <source>
        <dbReference type="Pfam" id="PF00931"/>
    </source>
</evidence>
<feature type="domain" description="NB-ARC" evidence="1">
    <location>
        <begin position="38"/>
        <end position="97"/>
    </location>
</feature>
<dbReference type="Pfam" id="PF00931">
    <property type="entry name" value="NB-ARC"/>
    <property type="match status" value="1"/>
</dbReference>
<name>A0A445A6U1_ARAHY</name>
<reference evidence="2 3" key="1">
    <citation type="submission" date="2019-01" db="EMBL/GenBank/DDBJ databases">
        <title>Sequencing of cultivated peanut Arachis hypogaea provides insights into genome evolution and oil improvement.</title>
        <authorList>
            <person name="Chen X."/>
        </authorList>
    </citation>
    <scope>NUCLEOTIDE SEQUENCE [LARGE SCALE GENOMIC DNA]</scope>
    <source>
        <strain evidence="3">cv. Fuhuasheng</strain>
        <tissue evidence="2">Leaves</tissue>
    </source>
</reference>
<sequence>MTKQKHLLLLTEKLQGEKDQEQQQGSSYLKADVYGREKEKNEMVDYLLSDRSSGTVGNTSVIATVGVEGIGKTTFAEIVYHDNRVKASFELRGWVDYQEGIDAVSLGNIKRWATESHSLMKKGCHGLNH</sequence>
<dbReference type="GO" id="GO:0043531">
    <property type="term" value="F:ADP binding"/>
    <property type="evidence" value="ECO:0007669"/>
    <property type="project" value="InterPro"/>
</dbReference>
<comment type="caution">
    <text evidence="2">The sequence shown here is derived from an EMBL/GenBank/DDBJ whole genome shotgun (WGS) entry which is preliminary data.</text>
</comment>
<protein>
    <recommendedName>
        <fullName evidence="1">NB-ARC domain-containing protein</fullName>
    </recommendedName>
</protein>
<dbReference type="InterPro" id="IPR002182">
    <property type="entry name" value="NB-ARC"/>
</dbReference>
<proteinExistence type="predicted"/>
<dbReference type="AlphaFoldDB" id="A0A445A6U1"/>
<gene>
    <name evidence="2" type="ORF">Ahy_B03g067413</name>
</gene>
<dbReference type="EMBL" id="SDMP01000013">
    <property type="protein sequence ID" value="RYR22136.1"/>
    <property type="molecule type" value="Genomic_DNA"/>
</dbReference>
<keyword evidence="3" id="KW-1185">Reference proteome</keyword>
<dbReference type="Gene3D" id="3.40.50.300">
    <property type="entry name" value="P-loop containing nucleotide triphosphate hydrolases"/>
    <property type="match status" value="1"/>
</dbReference>